<keyword evidence="3" id="KW-0731">Sigma factor</keyword>
<dbReference type="InterPro" id="IPR036388">
    <property type="entry name" value="WH-like_DNA-bd_sf"/>
</dbReference>
<dbReference type="Proteomes" id="UP001157109">
    <property type="component" value="Unassembled WGS sequence"/>
</dbReference>
<evidence type="ECO:0000256" key="2">
    <source>
        <dbReference type="ARBA" id="ARBA00023015"/>
    </source>
</evidence>
<evidence type="ECO:0000259" key="7">
    <source>
        <dbReference type="Pfam" id="PF08281"/>
    </source>
</evidence>
<evidence type="ECO:0000313" key="8">
    <source>
        <dbReference type="EMBL" id="GMA21877.1"/>
    </source>
</evidence>
<gene>
    <name evidence="8" type="ORF">GCM10025862_38980</name>
</gene>
<dbReference type="InterPro" id="IPR014325">
    <property type="entry name" value="RNA_pol_sigma-E_actinobac"/>
</dbReference>
<dbReference type="PANTHER" id="PTHR43133:SF50">
    <property type="entry name" value="ECF RNA POLYMERASE SIGMA FACTOR SIGM"/>
    <property type="match status" value="1"/>
</dbReference>
<dbReference type="InterPro" id="IPR039425">
    <property type="entry name" value="RNA_pol_sigma-70-like"/>
</dbReference>
<dbReference type="InterPro" id="IPR014284">
    <property type="entry name" value="RNA_pol_sigma-70_dom"/>
</dbReference>
<dbReference type="NCBIfam" id="TIGR02937">
    <property type="entry name" value="sigma70-ECF"/>
    <property type="match status" value="1"/>
</dbReference>
<dbReference type="Gene3D" id="1.10.1740.10">
    <property type="match status" value="1"/>
</dbReference>
<dbReference type="Pfam" id="PF04542">
    <property type="entry name" value="Sigma70_r2"/>
    <property type="match status" value="1"/>
</dbReference>
<dbReference type="Gene3D" id="1.10.10.10">
    <property type="entry name" value="Winged helix-like DNA-binding domain superfamily/Winged helix DNA-binding domain"/>
    <property type="match status" value="1"/>
</dbReference>
<dbReference type="SUPFAM" id="SSF88659">
    <property type="entry name" value="Sigma3 and sigma4 domains of RNA polymerase sigma factors"/>
    <property type="match status" value="1"/>
</dbReference>
<organism evidence="8 9">
    <name type="scientific">Arsenicicoccus piscis</name>
    <dbReference type="NCBI Taxonomy" id="673954"/>
    <lineage>
        <taxon>Bacteria</taxon>
        <taxon>Bacillati</taxon>
        <taxon>Actinomycetota</taxon>
        <taxon>Actinomycetes</taxon>
        <taxon>Micrococcales</taxon>
        <taxon>Intrasporangiaceae</taxon>
        <taxon>Arsenicicoccus</taxon>
    </lineage>
</organism>
<evidence type="ECO:0000256" key="5">
    <source>
        <dbReference type="ARBA" id="ARBA00023163"/>
    </source>
</evidence>
<evidence type="ECO:0000259" key="6">
    <source>
        <dbReference type="Pfam" id="PF04542"/>
    </source>
</evidence>
<keyword evidence="5" id="KW-0804">Transcription</keyword>
<dbReference type="CDD" id="cd06171">
    <property type="entry name" value="Sigma70_r4"/>
    <property type="match status" value="1"/>
</dbReference>
<accession>A0ABQ6HUT7</accession>
<feature type="domain" description="RNA polymerase sigma factor 70 region 4 type 2" evidence="7">
    <location>
        <begin position="124"/>
        <end position="176"/>
    </location>
</feature>
<keyword evidence="4" id="KW-0238">DNA-binding</keyword>
<protein>
    <recommendedName>
        <fullName evidence="10">SigE family RNA polymerase sigma factor</fullName>
    </recommendedName>
</protein>
<dbReference type="InterPro" id="IPR007627">
    <property type="entry name" value="RNA_pol_sigma70_r2"/>
</dbReference>
<dbReference type="SUPFAM" id="SSF88946">
    <property type="entry name" value="Sigma2 domain of RNA polymerase sigma factors"/>
    <property type="match status" value="1"/>
</dbReference>
<dbReference type="NCBIfam" id="TIGR02983">
    <property type="entry name" value="SigE-fam_strep"/>
    <property type="match status" value="1"/>
</dbReference>
<sequence>MSATELIGTREDRGCLSTDRGTVVNGKDEEFTAFVAARQGALLRYAYLLTGNRAQAEDLLQTTLVKVYLAYDRISDRGSLEAYTKAALVRNNVSWWRRASRREVVTDELPERVGSDQHDIDERDELWRLLSLLGPRQRAVLVLRFYEDLPEAAIAETLGCTVGTVKSQLHRGLAHLRTHMAADAALGKA</sequence>
<feature type="domain" description="RNA polymerase sigma-70 region 2" evidence="6">
    <location>
        <begin position="35"/>
        <end position="102"/>
    </location>
</feature>
<dbReference type="PANTHER" id="PTHR43133">
    <property type="entry name" value="RNA POLYMERASE ECF-TYPE SIGMA FACTO"/>
    <property type="match status" value="1"/>
</dbReference>
<dbReference type="InterPro" id="IPR013325">
    <property type="entry name" value="RNA_pol_sigma_r2"/>
</dbReference>
<dbReference type="InterPro" id="IPR013249">
    <property type="entry name" value="RNA_pol_sigma70_r4_t2"/>
</dbReference>
<evidence type="ECO:0000313" key="9">
    <source>
        <dbReference type="Proteomes" id="UP001157109"/>
    </source>
</evidence>
<keyword evidence="2" id="KW-0805">Transcription regulation</keyword>
<reference evidence="9" key="1">
    <citation type="journal article" date="2019" name="Int. J. Syst. Evol. Microbiol.">
        <title>The Global Catalogue of Microorganisms (GCM) 10K type strain sequencing project: providing services to taxonomists for standard genome sequencing and annotation.</title>
        <authorList>
            <consortium name="The Broad Institute Genomics Platform"/>
            <consortium name="The Broad Institute Genome Sequencing Center for Infectious Disease"/>
            <person name="Wu L."/>
            <person name="Ma J."/>
        </authorList>
    </citation>
    <scope>NUCLEOTIDE SEQUENCE [LARGE SCALE GENOMIC DNA]</scope>
    <source>
        <strain evidence="9">NBRC 105830</strain>
    </source>
</reference>
<keyword evidence="9" id="KW-1185">Reference proteome</keyword>
<proteinExistence type="inferred from homology"/>
<comment type="similarity">
    <text evidence="1">Belongs to the sigma-70 factor family. ECF subfamily.</text>
</comment>
<comment type="caution">
    <text evidence="8">The sequence shown here is derived from an EMBL/GenBank/DDBJ whole genome shotgun (WGS) entry which is preliminary data.</text>
</comment>
<dbReference type="RefSeq" id="WP_284285062.1">
    <property type="nucleotide sequence ID" value="NZ_BSUJ01000001.1"/>
</dbReference>
<name>A0ABQ6HUT7_9MICO</name>
<evidence type="ECO:0008006" key="10">
    <source>
        <dbReference type="Google" id="ProtNLM"/>
    </source>
</evidence>
<evidence type="ECO:0000256" key="3">
    <source>
        <dbReference type="ARBA" id="ARBA00023082"/>
    </source>
</evidence>
<evidence type="ECO:0000256" key="1">
    <source>
        <dbReference type="ARBA" id="ARBA00010641"/>
    </source>
</evidence>
<evidence type="ECO:0000256" key="4">
    <source>
        <dbReference type="ARBA" id="ARBA00023125"/>
    </source>
</evidence>
<dbReference type="InterPro" id="IPR013324">
    <property type="entry name" value="RNA_pol_sigma_r3/r4-like"/>
</dbReference>
<dbReference type="EMBL" id="BSUJ01000001">
    <property type="protein sequence ID" value="GMA21877.1"/>
    <property type="molecule type" value="Genomic_DNA"/>
</dbReference>
<dbReference type="Pfam" id="PF08281">
    <property type="entry name" value="Sigma70_r4_2"/>
    <property type="match status" value="1"/>
</dbReference>